<gene>
    <name evidence="2" type="ORF">GOP47_0002452</name>
</gene>
<feature type="non-terminal residue" evidence="2">
    <location>
        <position position="1"/>
    </location>
</feature>
<dbReference type="EMBL" id="JABFUD020000002">
    <property type="protein sequence ID" value="KAI5082709.1"/>
    <property type="molecule type" value="Genomic_DNA"/>
</dbReference>
<proteinExistence type="predicted"/>
<protein>
    <submittedName>
        <fullName evidence="2">Uncharacterized protein</fullName>
    </submittedName>
</protein>
<evidence type="ECO:0000313" key="3">
    <source>
        <dbReference type="Proteomes" id="UP000886520"/>
    </source>
</evidence>
<evidence type="ECO:0000313" key="2">
    <source>
        <dbReference type="EMBL" id="KAI5082709.1"/>
    </source>
</evidence>
<reference evidence="2" key="1">
    <citation type="submission" date="2021-01" db="EMBL/GenBank/DDBJ databases">
        <title>Adiantum capillus-veneris genome.</title>
        <authorList>
            <person name="Fang Y."/>
            <person name="Liao Q."/>
        </authorList>
    </citation>
    <scope>NUCLEOTIDE SEQUENCE</scope>
    <source>
        <strain evidence="2">H3</strain>
        <tissue evidence="2">Leaf</tissue>
    </source>
</reference>
<dbReference type="Proteomes" id="UP000886520">
    <property type="component" value="Chromosome 3"/>
</dbReference>
<dbReference type="AlphaFoldDB" id="A0A9D4VAE1"/>
<accession>A0A9D4VAE1</accession>
<evidence type="ECO:0000256" key="1">
    <source>
        <dbReference type="SAM" id="MobiDB-lite"/>
    </source>
</evidence>
<comment type="caution">
    <text evidence="2">The sequence shown here is derived from an EMBL/GenBank/DDBJ whole genome shotgun (WGS) entry which is preliminary data.</text>
</comment>
<keyword evidence="3" id="KW-1185">Reference proteome</keyword>
<feature type="region of interest" description="Disordered" evidence="1">
    <location>
        <begin position="1"/>
        <end position="36"/>
    </location>
</feature>
<feature type="compositionally biased region" description="Basic and acidic residues" evidence="1">
    <location>
        <begin position="1"/>
        <end position="23"/>
    </location>
</feature>
<name>A0A9D4VAE1_ADICA</name>
<sequence length="79" mass="8629">EKLVVEEEHQSAEQAECSEKPLQEMENQESEPKVNAEPEMELDGIVLSNFAIPTDGNSEQVEVPFDAAEGGAISEAIEK</sequence>
<organism evidence="2 3">
    <name type="scientific">Adiantum capillus-veneris</name>
    <name type="common">Maidenhair fern</name>
    <dbReference type="NCBI Taxonomy" id="13818"/>
    <lineage>
        <taxon>Eukaryota</taxon>
        <taxon>Viridiplantae</taxon>
        <taxon>Streptophyta</taxon>
        <taxon>Embryophyta</taxon>
        <taxon>Tracheophyta</taxon>
        <taxon>Polypodiopsida</taxon>
        <taxon>Polypodiidae</taxon>
        <taxon>Polypodiales</taxon>
        <taxon>Pteridineae</taxon>
        <taxon>Pteridaceae</taxon>
        <taxon>Vittarioideae</taxon>
        <taxon>Adiantum</taxon>
    </lineage>
</organism>